<dbReference type="Proteomes" id="UP000663852">
    <property type="component" value="Unassembled WGS sequence"/>
</dbReference>
<evidence type="ECO:0000313" key="1">
    <source>
        <dbReference type="EMBL" id="CAF1514865.1"/>
    </source>
</evidence>
<accession>A0A815U594</accession>
<evidence type="ECO:0000313" key="2">
    <source>
        <dbReference type="Proteomes" id="UP000663852"/>
    </source>
</evidence>
<comment type="caution">
    <text evidence="1">The sequence shown here is derived from an EMBL/GenBank/DDBJ whole genome shotgun (WGS) entry which is preliminary data.</text>
</comment>
<sequence>MKGVQTARARTRTSTTRTRTRLVRREGELGLLRVRAFKPTMPAVKKSIITKQHLVPTAYVFSKFTQA</sequence>
<gene>
    <name evidence="1" type="ORF">EDS130_LOCUS43492</name>
</gene>
<organism evidence="1 2">
    <name type="scientific">Adineta ricciae</name>
    <name type="common">Rotifer</name>
    <dbReference type="NCBI Taxonomy" id="249248"/>
    <lineage>
        <taxon>Eukaryota</taxon>
        <taxon>Metazoa</taxon>
        <taxon>Spiralia</taxon>
        <taxon>Gnathifera</taxon>
        <taxon>Rotifera</taxon>
        <taxon>Eurotatoria</taxon>
        <taxon>Bdelloidea</taxon>
        <taxon>Adinetida</taxon>
        <taxon>Adinetidae</taxon>
        <taxon>Adineta</taxon>
    </lineage>
</organism>
<proteinExistence type="predicted"/>
<reference evidence="1" key="1">
    <citation type="submission" date="2021-02" db="EMBL/GenBank/DDBJ databases">
        <authorList>
            <person name="Nowell W R."/>
        </authorList>
    </citation>
    <scope>NUCLEOTIDE SEQUENCE</scope>
</reference>
<dbReference type="AlphaFoldDB" id="A0A815U594"/>
<protein>
    <submittedName>
        <fullName evidence="1">Uncharacterized protein</fullName>
    </submittedName>
</protein>
<name>A0A815U594_ADIRI</name>
<dbReference type="EMBL" id="CAJNOJ010000723">
    <property type="protein sequence ID" value="CAF1514865.1"/>
    <property type="molecule type" value="Genomic_DNA"/>
</dbReference>